<accession>A0ABR2U3V8</accession>
<name>A0ABR2U3V8_9ROSI</name>
<proteinExistence type="predicted"/>
<evidence type="ECO:0000313" key="2">
    <source>
        <dbReference type="Proteomes" id="UP001396334"/>
    </source>
</evidence>
<sequence>MSGTHMQAYTHSVGPTISASPVFTQTPGYILPSSTFGYFGSAMNSGSRLPSPTGYHYMLPMSSGSFPTFGALSGSGGLATTTTLPSKLLLLLMFFITPQHL</sequence>
<organism evidence="1 2">
    <name type="scientific">Hibiscus sabdariffa</name>
    <name type="common">roselle</name>
    <dbReference type="NCBI Taxonomy" id="183260"/>
    <lineage>
        <taxon>Eukaryota</taxon>
        <taxon>Viridiplantae</taxon>
        <taxon>Streptophyta</taxon>
        <taxon>Embryophyta</taxon>
        <taxon>Tracheophyta</taxon>
        <taxon>Spermatophyta</taxon>
        <taxon>Magnoliopsida</taxon>
        <taxon>eudicotyledons</taxon>
        <taxon>Gunneridae</taxon>
        <taxon>Pentapetalae</taxon>
        <taxon>rosids</taxon>
        <taxon>malvids</taxon>
        <taxon>Malvales</taxon>
        <taxon>Malvaceae</taxon>
        <taxon>Malvoideae</taxon>
        <taxon>Hibiscus</taxon>
    </lineage>
</organism>
<comment type="caution">
    <text evidence="1">The sequence shown here is derived from an EMBL/GenBank/DDBJ whole genome shotgun (WGS) entry which is preliminary data.</text>
</comment>
<evidence type="ECO:0000313" key="1">
    <source>
        <dbReference type="EMBL" id="KAK9044226.1"/>
    </source>
</evidence>
<gene>
    <name evidence="1" type="ORF">V6N11_072541</name>
</gene>
<dbReference type="EMBL" id="JBBPBN010000003">
    <property type="protein sequence ID" value="KAK9044226.1"/>
    <property type="molecule type" value="Genomic_DNA"/>
</dbReference>
<dbReference type="Proteomes" id="UP001396334">
    <property type="component" value="Unassembled WGS sequence"/>
</dbReference>
<reference evidence="1 2" key="1">
    <citation type="journal article" date="2024" name="G3 (Bethesda)">
        <title>Genome assembly of Hibiscus sabdariffa L. provides insights into metabolisms of medicinal natural products.</title>
        <authorList>
            <person name="Kim T."/>
        </authorList>
    </citation>
    <scope>NUCLEOTIDE SEQUENCE [LARGE SCALE GENOMIC DNA]</scope>
    <source>
        <strain evidence="1">TK-2024</strain>
        <tissue evidence="1">Old leaves</tissue>
    </source>
</reference>
<keyword evidence="2" id="KW-1185">Reference proteome</keyword>
<protein>
    <submittedName>
        <fullName evidence="1">Uncharacterized protein</fullName>
    </submittedName>
</protein>